<dbReference type="FunFam" id="3.30.70.270:FF:000020">
    <property type="entry name" value="Transposon Tf2-6 polyprotein-like Protein"/>
    <property type="match status" value="1"/>
</dbReference>
<evidence type="ECO:0000313" key="19">
    <source>
        <dbReference type="EMBL" id="CAD40278.2"/>
    </source>
</evidence>
<evidence type="ECO:0000259" key="17">
    <source>
        <dbReference type="PROSITE" id="PS50878"/>
    </source>
</evidence>
<reference evidence="21" key="3">
    <citation type="journal article" date="2008" name="Nucleic Acids Res.">
        <title>The rice annotation project database (RAP-DB): 2008 update.</title>
        <authorList>
            <consortium name="The rice annotation project (RAP)"/>
        </authorList>
    </citation>
    <scope>GENOME REANNOTATION</scope>
    <source>
        <strain evidence="21">cv. Nipponbare</strain>
    </source>
</reference>
<dbReference type="InterPro" id="IPR043502">
    <property type="entry name" value="DNA/RNA_pol_sf"/>
</dbReference>
<dbReference type="InterPro" id="IPR041577">
    <property type="entry name" value="RT_RNaseH_2"/>
</dbReference>
<dbReference type="GO" id="GO:0015074">
    <property type="term" value="P:DNA integration"/>
    <property type="evidence" value="ECO:0007669"/>
    <property type="project" value="UniProtKB-KW"/>
</dbReference>
<dbReference type="Gene3D" id="3.30.420.10">
    <property type="entry name" value="Ribonuclease H-like superfamily/Ribonuclease H"/>
    <property type="match status" value="1"/>
</dbReference>
<dbReference type="Pfam" id="PF17921">
    <property type="entry name" value="Integrase_H2C2"/>
    <property type="match status" value="1"/>
</dbReference>
<dbReference type="GO" id="GO:0003887">
    <property type="term" value="F:DNA-directed DNA polymerase activity"/>
    <property type="evidence" value="ECO:0007669"/>
    <property type="project" value="UniProtKB-KW"/>
</dbReference>
<dbReference type="GO" id="GO:0006310">
    <property type="term" value="P:DNA recombination"/>
    <property type="evidence" value="ECO:0007669"/>
    <property type="project" value="UniProtKB-KW"/>
</dbReference>
<dbReference type="SUPFAM" id="SSF50630">
    <property type="entry name" value="Acid proteases"/>
    <property type="match status" value="1"/>
</dbReference>
<dbReference type="Pfam" id="PF03732">
    <property type="entry name" value="Retrotrans_gag"/>
    <property type="match status" value="1"/>
</dbReference>
<keyword evidence="8" id="KW-0378">Hydrolase</keyword>
<evidence type="ECO:0000256" key="16">
    <source>
        <dbReference type="SAM" id="MobiDB-lite"/>
    </source>
</evidence>
<dbReference type="EMBL" id="AL663022">
    <property type="protein sequence ID" value="CAE05600.2"/>
    <property type="molecule type" value="Genomic_DNA"/>
</dbReference>
<feature type="compositionally biased region" description="Basic and acidic residues" evidence="16">
    <location>
        <begin position="62"/>
        <end position="73"/>
    </location>
</feature>
<dbReference type="Gene3D" id="2.40.70.10">
    <property type="entry name" value="Acid Proteases"/>
    <property type="match status" value="1"/>
</dbReference>
<dbReference type="PROSITE" id="PS50878">
    <property type="entry name" value="RT_POL"/>
    <property type="match status" value="1"/>
</dbReference>
<dbReference type="SUPFAM" id="SSF53098">
    <property type="entry name" value="Ribonuclease H-like"/>
    <property type="match status" value="1"/>
</dbReference>
<dbReference type="Pfam" id="PF00078">
    <property type="entry name" value="RVT_1"/>
    <property type="match status" value="1"/>
</dbReference>
<dbReference type="PROSITE" id="PS50994">
    <property type="entry name" value="INTEGRASE"/>
    <property type="match status" value="1"/>
</dbReference>
<evidence type="ECO:0000256" key="10">
    <source>
        <dbReference type="ARBA" id="ARBA00022908"/>
    </source>
</evidence>
<dbReference type="Gene3D" id="1.10.340.70">
    <property type="match status" value="1"/>
</dbReference>
<dbReference type="FunFam" id="3.10.10.10:FF:000007">
    <property type="entry name" value="Retrovirus-related Pol polyprotein from transposon 17.6-like Protein"/>
    <property type="match status" value="1"/>
</dbReference>
<keyword evidence="1" id="KW-0645">Protease</keyword>
<dbReference type="Pfam" id="PF17919">
    <property type="entry name" value="RT_RNaseH_2"/>
    <property type="match status" value="1"/>
</dbReference>
<dbReference type="InterPro" id="IPR041588">
    <property type="entry name" value="Integrase_H2C2"/>
</dbReference>
<dbReference type="CDD" id="cd09274">
    <property type="entry name" value="RNase_HI_RT_Ty3"/>
    <property type="match status" value="1"/>
</dbReference>
<keyword evidence="15" id="KW-0511">Multifunctional enzyme</keyword>
<evidence type="ECO:0000259" key="18">
    <source>
        <dbReference type="PROSITE" id="PS50994"/>
    </source>
</evidence>
<proteinExistence type="predicted"/>
<evidence type="ECO:0000256" key="3">
    <source>
        <dbReference type="ARBA" id="ARBA00022695"/>
    </source>
</evidence>
<evidence type="ECO:0000256" key="15">
    <source>
        <dbReference type="ARBA" id="ARBA00023268"/>
    </source>
</evidence>
<evidence type="ECO:0000256" key="6">
    <source>
        <dbReference type="ARBA" id="ARBA00022750"/>
    </source>
</evidence>
<evidence type="ECO:0000256" key="2">
    <source>
        <dbReference type="ARBA" id="ARBA00022679"/>
    </source>
</evidence>
<evidence type="ECO:0000256" key="9">
    <source>
        <dbReference type="ARBA" id="ARBA00022842"/>
    </source>
</evidence>
<organism evidence="19 21">
    <name type="scientific">Oryza sativa subsp. japonica</name>
    <name type="common">Rice</name>
    <dbReference type="NCBI Taxonomy" id="39947"/>
    <lineage>
        <taxon>Eukaryota</taxon>
        <taxon>Viridiplantae</taxon>
        <taxon>Streptophyta</taxon>
        <taxon>Embryophyta</taxon>
        <taxon>Tracheophyta</taxon>
        <taxon>Spermatophyta</taxon>
        <taxon>Magnoliopsida</taxon>
        <taxon>Liliopsida</taxon>
        <taxon>Poales</taxon>
        <taxon>Poaceae</taxon>
        <taxon>BOP clade</taxon>
        <taxon>Oryzoideae</taxon>
        <taxon>Oryzeae</taxon>
        <taxon>Oryzinae</taxon>
        <taxon>Oryza</taxon>
        <taxon>Oryza sativa</taxon>
    </lineage>
</organism>
<protein>
    <submittedName>
        <fullName evidence="20">OSJNBa0054D14.1 protein</fullName>
    </submittedName>
    <submittedName>
        <fullName evidence="19">OSJNBb0062H02.17 protein</fullName>
    </submittedName>
</protein>
<feature type="domain" description="Reverse transcriptase" evidence="17">
    <location>
        <begin position="703"/>
        <end position="882"/>
    </location>
</feature>
<keyword evidence="10" id="KW-0229">DNA integration</keyword>
<evidence type="ECO:0000256" key="12">
    <source>
        <dbReference type="ARBA" id="ARBA00022932"/>
    </source>
</evidence>
<dbReference type="InterPro" id="IPR001584">
    <property type="entry name" value="Integrase_cat-core"/>
</dbReference>
<dbReference type="InterPro" id="IPR050951">
    <property type="entry name" value="Retrovirus_Pol_polyprotein"/>
</dbReference>
<feature type="region of interest" description="Disordered" evidence="16">
    <location>
        <begin position="90"/>
        <end position="109"/>
    </location>
</feature>
<reference evidence="19" key="1">
    <citation type="journal article" date="2002" name="Nature">
        <title>Sequence and analysis of rice chromosome 4.</title>
        <authorList>
            <person name="Feng Q."/>
            <person name="Zhang Y."/>
            <person name="Hao P."/>
            <person name="Wang S."/>
            <person name="Fu G."/>
            <person name="Huang Y."/>
            <person name="Li Y."/>
            <person name="Zhu J."/>
            <person name="Liu Y."/>
            <person name="Hu X."/>
            <person name="Jia P."/>
            <person name="Zhang Y."/>
            <person name="Zhao Q."/>
            <person name="Ying K."/>
            <person name="Yu S."/>
            <person name="Tang Y."/>
            <person name="Weng Q."/>
            <person name="Zhang L."/>
            <person name="Lu Y."/>
            <person name="Mu J."/>
            <person name="Lu Y."/>
            <person name="Zhang L.S."/>
            <person name="Yu Z."/>
            <person name="Fan D."/>
            <person name="Liu X."/>
            <person name="Lu T."/>
            <person name="Li C."/>
            <person name="Wu Y."/>
            <person name="Sun T."/>
            <person name="Lei H."/>
            <person name="Li T."/>
            <person name="Hu H."/>
            <person name="Guan J."/>
            <person name="Wu M."/>
            <person name="Zhang R."/>
            <person name="Zhou B."/>
            <person name="Chen Z."/>
            <person name="Chen L."/>
            <person name="Jin Z."/>
            <person name="Wang R."/>
            <person name="Yin H."/>
            <person name="Cai Z."/>
            <person name="Ren S."/>
            <person name="Lv G."/>
            <person name="Gu W."/>
            <person name="Zhu G."/>
            <person name="Tu Y."/>
            <person name="Jia J."/>
            <person name="Zhang Y."/>
            <person name="Chen J."/>
            <person name="Kang H."/>
            <person name="Chen X."/>
            <person name="Shao C."/>
            <person name="Sun Y."/>
            <person name="Hu Q."/>
            <person name="Zhang X."/>
            <person name="Zhang W."/>
            <person name="Wang L."/>
            <person name="Ding C."/>
            <person name="Sheng H."/>
            <person name="Gu J."/>
            <person name="Chen S."/>
            <person name="Ni L."/>
            <person name="Zhu F."/>
            <person name="Chen W."/>
            <person name="Lan L."/>
            <person name="Lai Y."/>
            <person name="Cheng Z."/>
            <person name="Gu M."/>
            <person name="Jiang J."/>
            <person name="Li J."/>
            <person name="Hong G."/>
            <person name="Xue Y."/>
            <person name="Han B."/>
        </authorList>
    </citation>
    <scope>NUCLEOTIDE SEQUENCE</scope>
</reference>
<evidence type="ECO:0000256" key="1">
    <source>
        <dbReference type="ARBA" id="ARBA00022670"/>
    </source>
</evidence>
<keyword evidence="4" id="KW-0540">Nuclease</keyword>
<feature type="region of interest" description="Disordered" evidence="16">
    <location>
        <begin position="62"/>
        <end position="85"/>
    </location>
</feature>
<evidence type="ECO:0000256" key="14">
    <source>
        <dbReference type="ARBA" id="ARBA00023172"/>
    </source>
</evidence>
<gene>
    <name evidence="20" type="ORF">OSJNBa0054D14.1</name>
    <name evidence="19" type="ORF">OSJNBb0062H02.17</name>
</gene>
<dbReference type="InterPro" id="IPR021109">
    <property type="entry name" value="Peptidase_aspartic_dom_sf"/>
</dbReference>
<dbReference type="Gene3D" id="3.30.70.270">
    <property type="match status" value="2"/>
</dbReference>
<keyword evidence="9" id="KW-0460">Magnesium</keyword>
<keyword evidence="11" id="KW-0695">RNA-directed DNA polymerase</keyword>
<sequence length="1629" mass="183901">MEKQNLDFGKLLGDIQESLVALNNKQAEMQVAVAKLDEGVSGWRPQVEAAIKDLRAEVDELRQQHDAASKEKQAPSAALSPRVPLTGEERKVPLLPTPPPSSHFGAAEGGSKLADGHGVPLHHRRRASRVVTTLIPTPGKGTFNVSPVPLHSCENFGSGFGEMDGEVEERHYSHRVPKLDFPKFDGTDPQDWRMKCEHYFDVNNTYPGLWVRVAIIYFSGRAASWLRSTKAHVRFPNWEDFCAALSDKFDRDQHELLIRQMDGIRQSGTVWEYYEQFDELMNKLLVYDPVVNMHYLTHRFTEGLYRKIRNVVLLQRPRDLESALAVALLQEEVLETADEVTGKEVKKSEGNSLGRSVANLRGAYPLPTPPMRSGGINMGIKSEEKKESEVRRSSGTNERLSSLKAQRRAQGLCYICAEKWSPTHKCSNTVQLHAVQELFTVLHESVEDGLSTTDHVVEQTLMAVSLQAVQGTETGGCMRMLGQIQGKEILILVDSGSSASFISKRVASSLMGVLEQPVHVQVMVAGGAKLHCCSEILNCEWTIQGHVFFTNLKVLELNNYDMILGMDWLMQHSPMTVDWTTKSLIIAYAGTQIQLYGVRSDTEQCAHISSKQLRELNDRTAVSNLVQFCSVFALEYQEQIPEVVQTVLTEFSSVFDEPKGLPPIRQFDHTIPLLPGAGPVNVRPYRYTPIQKNEIESQVQEMLSKGIIQPSSSPFSSPVLLVKKKDGSWRFCVDYRHLNAITVKNKYPLPVIDELLDELAGAQWFSKLDLRSGYHQIRMHPDDEHKTAFQTHHGHFEFRVLPFGLTSAPATFQGVMNSVLATLLRRCVLVFVDDILIYSKSLEEHVQHLKTVFQILLKHQLKVKRTKCSFAQQELAYLGHIIQPNGVSTDPEKIQVIQHWPAPTSVKELRSFLGLSGYYRKFVRNYGILSKPLTNLLRKGQLYIWTAETEDAFQALKQALITALVLAMPDFQTPFVVETDASDKGIGAVLMQNNHPLAFLSRALGLRHPGLSTYEKESLAIMLAVDHWRPYLQHDEFFIRTDHRSLAFLTEQRLTTPWQHKALTKLLGLRYKIIFKKGIDNSAADALSRYPGSDRVELSALSVAVPEWINDIVAGYSSDPDACSKVQTLCINSGAVPNFSLRNGVLYFQNRLWVGHNVDVQQRILANLHTAAVGGHSGIQVTYQRVKQLFAWPRLRATVVQYVQACSVCQQAKSEHVKYPGMLQPLPVPDHAWQIVSLDFVEGLPKSASFNCILVVVDKFSKYSHFVPLTHPFSALDVAEAYMQHIHRLHGLPQSLISDRDRIFTSTLWTTLFRLAGTQLRMSSSYHPQTDGQTERVNQCLETFLRCFVHACPSQWSRWLALAEYWYNTSFHSALGTTPFEVLYGHKPRYFGLSASAACRSDDLVEWLHEREKMQALIRDHLLRAQTRMKQQADQHRSERSFAVGDWVYLKLQPFVQQSVVTRANRKLSFRFYGPFQVLDKVGTVAYRLDLPSSSLIHPVVHVSQLKKALAPTEQVHSPLPVLDPTNATHVCPAQILDRRFIRKGSKLVEQIQVRWTGDAPAATTWENPQELRRRFPTAPAWGQAGTQGGGNVMPAPIASATIHDEAQPRRSMRDRRPTSKYVSNEWTR</sequence>
<evidence type="ECO:0000256" key="11">
    <source>
        <dbReference type="ARBA" id="ARBA00022918"/>
    </source>
</evidence>
<dbReference type="InterPro" id="IPR056924">
    <property type="entry name" value="SH3_Tf2-1"/>
</dbReference>
<keyword evidence="7" id="KW-0255">Endonuclease</keyword>
<keyword evidence="2" id="KW-0808">Transferase</keyword>
<dbReference type="GO" id="GO:0006508">
    <property type="term" value="P:proteolysis"/>
    <property type="evidence" value="ECO:0007669"/>
    <property type="project" value="UniProtKB-KW"/>
</dbReference>
<feature type="domain" description="Integrase catalytic" evidence="18">
    <location>
        <begin position="1223"/>
        <end position="1387"/>
    </location>
</feature>
<dbReference type="InterPro" id="IPR036397">
    <property type="entry name" value="RNaseH_sf"/>
</dbReference>
<keyword evidence="5" id="KW-0479">Metal-binding</keyword>
<dbReference type="Proteomes" id="UP000000763">
    <property type="component" value="Chromosome 4"/>
</dbReference>
<keyword evidence="6" id="KW-0064">Aspartyl protease</keyword>
<dbReference type="PANTHER" id="PTHR37984">
    <property type="entry name" value="PROTEIN CBG26694"/>
    <property type="match status" value="1"/>
</dbReference>
<dbReference type="InterPro" id="IPR043128">
    <property type="entry name" value="Rev_trsase/Diguanyl_cyclase"/>
</dbReference>
<reference evidence="21" key="2">
    <citation type="journal article" date="2005" name="Nature">
        <title>The map-based sequence of the rice genome.</title>
        <authorList>
            <consortium name="International rice genome sequencing project (IRGSP)"/>
            <person name="Matsumoto T."/>
            <person name="Wu J."/>
            <person name="Kanamori H."/>
            <person name="Katayose Y."/>
            <person name="Fujisawa M."/>
            <person name="Namiki N."/>
            <person name="Mizuno H."/>
            <person name="Yamamoto K."/>
            <person name="Antonio B.A."/>
            <person name="Baba T."/>
            <person name="Sakata K."/>
            <person name="Nagamura Y."/>
            <person name="Aoki H."/>
            <person name="Arikawa K."/>
            <person name="Arita K."/>
            <person name="Bito T."/>
            <person name="Chiden Y."/>
            <person name="Fujitsuka N."/>
            <person name="Fukunaka R."/>
            <person name="Hamada M."/>
            <person name="Harada C."/>
            <person name="Hayashi A."/>
            <person name="Hijishita S."/>
            <person name="Honda M."/>
            <person name="Hosokawa S."/>
            <person name="Ichikawa Y."/>
            <person name="Idonuma A."/>
            <person name="Iijima M."/>
            <person name="Ikeda M."/>
            <person name="Ikeno M."/>
            <person name="Ito K."/>
            <person name="Ito S."/>
            <person name="Ito T."/>
            <person name="Ito Y."/>
            <person name="Ito Y."/>
            <person name="Iwabuchi A."/>
            <person name="Kamiya K."/>
            <person name="Karasawa W."/>
            <person name="Kurita K."/>
            <person name="Katagiri S."/>
            <person name="Kikuta A."/>
            <person name="Kobayashi H."/>
            <person name="Kobayashi N."/>
            <person name="Machita K."/>
            <person name="Maehara T."/>
            <person name="Masukawa M."/>
            <person name="Mizubayashi T."/>
            <person name="Mukai Y."/>
            <person name="Nagasaki H."/>
            <person name="Nagata Y."/>
            <person name="Naito S."/>
            <person name="Nakashima M."/>
            <person name="Nakama Y."/>
            <person name="Nakamichi Y."/>
            <person name="Nakamura M."/>
            <person name="Meguro A."/>
            <person name="Negishi M."/>
            <person name="Ohta I."/>
            <person name="Ohta T."/>
            <person name="Okamoto M."/>
            <person name="Ono N."/>
            <person name="Saji S."/>
            <person name="Sakaguchi M."/>
            <person name="Sakai K."/>
            <person name="Shibata M."/>
            <person name="Shimokawa T."/>
            <person name="Song J."/>
            <person name="Takazaki Y."/>
            <person name="Terasawa K."/>
            <person name="Tsugane M."/>
            <person name="Tsuji K."/>
            <person name="Ueda S."/>
            <person name="Waki K."/>
            <person name="Yamagata H."/>
            <person name="Yamamoto M."/>
            <person name="Yamamoto S."/>
            <person name="Yamane H."/>
            <person name="Yoshiki S."/>
            <person name="Yoshihara R."/>
            <person name="Yukawa K."/>
            <person name="Zhong H."/>
            <person name="Yano M."/>
            <person name="Yuan Q."/>
            <person name="Ouyang S."/>
            <person name="Liu J."/>
            <person name="Jones K.M."/>
            <person name="Gansberger K."/>
            <person name="Moffat K."/>
            <person name="Hill J."/>
            <person name="Bera J."/>
            <person name="Fadrosh D."/>
            <person name="Jin S."/>
            <person name="Johri S."/>
            <person name="Kim M."/>
            <person name="Overton L."/>
            <person name="Reardon M."/>
            <person name="Tsitrin T."/>
            <person name="Vuong H."/>
            <person name="Weaver B."/>
            <person name="Ciecko A."/>
            <person name="Tallon L."/>
            <person name="Jackson J."/>
            <person name="Pai G."/>
            <person name="Aken S.V."/>
            <person name="Utterback T."/>
            <person name="Reidmuller S."/>
            <person name="Feldblyum T."/>
            <person name="Hsiao J."/>
            <person name="Zismann V."/>
            <person name="Iobst S."/>
            <person name="de Vazeille A.R."/>
            <person name="Buell C.R."/>
            <person name="Ying K."/>
            <person name="Li Y."/>
            <person name="Lu T."/>
            <person name="Huang Y."/>
            <person name="Zhao Q."/>
            <person name="Feng Q."/>
            <person name="Zhang L."/>
            <person name="Zhu J."/>
            <person name="Weng Q."/>
            <person name="Mu J."/>
            <person name="Lu Y."/>
            <person name="Fan D."/>
            <person name="Liu Y."/>
            <person name="Guan J."/>
            <person name="Zhang Y."/>
            <person name="Yu S."/>
            <person name="Liu X."/>
            <person name="Zhang Y."/>
            <person name="Hong G."/>
            <person name="Han B."/>
            <person name="Choisne N."/>
            <person name="Demange N."/>
            <person name="Orjeda G."/>
            <person name="Samain S."/>
            <person name="Cattolico L."/>
            <person name="Pelletier E."/>
            <person name="Couloux A."/>
            <person name="Segurens B."/>
            <person name="Wincker P."/>
            <person name="D'Hont A."/>
            <person name="Scarpelli C."/>
            <person name="Weissenbach J."/>
            <person name="Salanoubat M."/>
            <person name="Quetier F."/>
            <person name="Yu Y."/>
            <person name="Kim H.R."/>
            <person name="Rambo T."/>
            <person name="Currie J."/>
            <person name="Collura K."/>
            <person name="Luo M."/>
            <person name="Yang T."/>
            <person name="Ammiraju J.S.S."/>
            <person name="Engler F."/>
            <person name="Soderlund C."/>
            <person name="Wing R.A."/>
            <person name="Palmer L.E."/>
            <person name="de la Bastide M."/>
            <person name="Spiegel L."/>
            <person name="Nascimento L."/>
            <person name="Zutavern T."/>
            <person name="O'Shaughnessy A."/>
            <person name="Dike S."/>
            <person name="Dedhia N."/>
            <person name="Preston R."/>
            <person name="Balija V."/>
            <person name="McCombie W.R."/>
            <person name="Chow T."/>
            <person name="Chen H."/>
            <person name="Chung M."/>
            <person name="Chen C."/>
            <person name="Shaw J."/>
            <person name="Wu H."/>
            <person name="Hsiao K."/>
            <person name="Chao Y."/>
            <person name="Chu M."/>
            <person name="Cheng C."/>
            <person name="Hour A."/>
            <person name="Lee P."/>
            <person name="Lin S."/>
            <person name="Lin Y."/>
            <person name="Liou J."/>
            <person name="Liu S."/>
            <person name="Hsing Y."/>
            <person name="Raghuvanshi S."/>
            <person name="Mohanty A."/>
            <person name="Bharti A.K."/>
            <person name="Gaur A."/>
            <person name="Gupta V."/>
            <person name="Kumar D."/>
            <person name="Ravi V."/>
            <person name="Vij S."/>
            <person name="Kapur A."/>
            <person name="Khurana P."/>
            <person name="Khurana P."/>
            <person name="Khurana J.P."/>
            <person name="Tyagi A.K."/>
            <person name="Gaikwad K."/>
            <person name="Singh A."/>
            <person name="Dalal V."/>
            <person name="Srivastava S."/>
            <person name="Dixit A."/>
            <person name="Pal A.K."/>
            <person name="Ghazi I.A."/>
            <person name="Yadav M."/>
            <person name="Pandit A."/>
            <person name="Bhargava A."/>
            <person name="Sureshbabu K."/>
            <person name="Batra K."/>
            <person name="Sharma T.R."/>
            <person name="Mohapatra T."/>
            <person name="Singh N.K."/>
            <person name="Messing J."/>
            <person name="Nelson A.B."/>
            <person name="Fuks G."/>
            <person name="Kavchok S."/>
            <person name="Keizer G."/>
            <person name="Linton E."/>
            <person name="Llaca V."/>
            <person name="Song R."/>
            <person name="Tanyolac B."/>
            <person name="Young S."/>
            <person name="Ho-Il K."/>
            <person name="Hahn J.H."/>
            <person name="Sangsakoo G."/>
            <person name="Vanavichit A."/>
            <person name="de Mattos Luiz.A.T."/>
            <person name="Zimmer P.D."/>
            <person name="Malone G."/>
            <person name="Dellagostin O."/>
            <person name="de Oliveira A.C."/>
            <person name="Bevan M."/>
            <person name="Bancroft I."/>
            <person name="Minx P."/>
            <person name="Cordum H."/>
            <person name="Wilson R."/>
            <person name="Cheng Z."/>
            <person name="Jin W."/>
            <person name="Jiang J."/>
            <person name="Leong S.A."/>
            <person name="Iwama H."/>
            <person name="Gojobori T."/>
            <person name="Itoh T."/>
            <person name="Niimura Y."/>
            <person name="Fujii Y."/>
            <person name="Habara T."/>
            <person name="Sakai H."/>
            <person name="Sato Y."/>
            <person name="Wilson G."/>
            <person name="Kumar K."/>
            <person name="McCouch S."/>
            <person name="Juretic N."/>
            <person name="Hoen D."/>
            <person name="Wright S."/>
            <person name="Bruskiewich R."/>
            <person name="Bureau T."/>
            <person name="Miyao A."/>
            <person name="Hirochika H."/>
            <person name="Nishikawa T."/>
            <person name="Kadowaki K."/>
            <person name="Sugiura M."/>
            <person name="Burr B."/>
            <person name="Sasaki T."/>
        </authorList>
    </citation>
    <scope>NUCLEOTIDE SEQUENCE [LARGE SCALE GENOMIC DNA]</scope>
    <source>
        <strain evidence="21">cv. Nipponbare</strain>
    </source>
</reference>
<accession>Q7XW39</accession>
<dbReference type="CDD" id="cd00303">
    <property type="entry name" value="retropepsin_like"/>
    <property type="match status" value="1"/>
</dbReference>
<dbReference type="GO" id="GO:0003964">
    <property type="term" value="F:RNA-directed DNA polymerase activity"/>
    <property type="evidence" value="ECO:0007669"/>
    <property type="project" value="UniProtKB-KW"/>
</dbReference>
<keyword evidence="12" id="KW-0239">DNA-directed DNA polymerase</keyword>
<dbReference type="PANTHER" id="PTHR37984:SF5">
    <property type="entry name" value="PROTEIN NYNRIN-LIKE"/>
    <property type="match status" value="1"/>
</dbReference>
<feature type="compositionally biased region" description="Basic and acidic residues" evidence="16">
    <location>
        <begin position="381"/>
        <end position="392"/>
    </location>
</feature>
<evidence type="ECO:0000313" key="21">
    <source>
        <dbReference type="Proteomes" id="UP000000763"/>
    </source>
</evidence>
<dbReference type="Pfam" id="PF24626">
    <property type="entry name" value="SH3_Tf2-1"/>
    <property type="match status" value="1"/>
</dbReference>
<name>Q7XW39_ORYSJ</name>
<dbReference type="Gene3D" id="3.10.10.10">
    <property type="entry name" value="HIV Type 1 Reverse Transcriptase, subunit A, domain 1"/>
    <property type="match status" value="1"/>
</dbReference>
<dbReference type="InterPro" id="IPR012337">
    <property type="entry name" value="RNaseH-like_sf"/>
</dbReference>
<dbReference type="Pfam" id="PF08284">
    <property type="entry name" value="RVP_2"/>
    <property type="match status" value="1"/>
</dbReference>
<evidence type="ECO:0000313" key="20">
    <source>
        <dbReference type="EMBL" id="CAE05600.2"/>
    </source>
</evidence>
<dbReference type="CDD" id="cd01647">
    <property type="entry name" value="RT_LTR"/>
    <property type="match status" value="1"/>
</dbReference>
<dbReference type="GO" id="GO:0003677">
    <property type="term" value="F:DNA binding"/>
    <property type="evidence" value="ECO:0007669"/>
    <property type="project" value="UniProtKB-KW"/>
</dbReference>
<evidence type="ECO:0000256" key="13">
    <source>
        <dbReference type="ARBA" id="ARBA00023125"/>
    </source>
</evidence>
<keyword evidence="14" id="KW-0233">DNA recombination</keyword>
<evidence type="ECO:0000256" key="7">
    <source>
        <dbReference type="ARBA" id="ARBA00022759"/>
    </source>
</evidence>
<dbReference type="EMBL" id="AL663005">
    <property type="protein sequence ID" value="CAD40278.2"/>
    <property type="molecule type" value="Genomic_DNA"/>
</dbReference>
<evidence type="ECO:0000256" key="5">
    <source>
        <dbReference type="ARBA" id="ARBA00022723"/>
    </source>
</evidence>
<evidence type="ECO:0000256" key="4">
    <source>
        <dbReference type="ARBA" id="ARBA00022722"/>
    </source>
</evidence>
<dbReference type="SUPFAM" id="SSF56672">
    <property type="entry name" value="DNA/RNA polymerases"/>
    <property type="match status" value="1"/>
</dbReference>
<keyword evidence="3" id="KW-0548">Nucleotidyltransferase</keyword>
<evidence type="ECO:0000256" key="8">
    <source>
        <dbReference type="ARBA" id="ARBA00022801"/>
    </source>
</evidence>
<keyword evidence="13" id="KW-0238">DNA-binding</keyword>
<dbReference type="InterPro" id="IPR000477">
    <property type="entry name" value="RT_dom"/>
</dbReference>
<dbReference type="InterPro" id="IPR005162">
    <property type="entry name" value="Retrotrans_gag_dom"/>
</dbReference>
<dbReference type="GO" id="GO:0004190">
    <property type="term" value="F:aspartic-type endopeptidase activity"/>
    <property type="evidence" value="ECO:0007669"/>
    <property type="project" value="UniProtKB-KW"/>
</dbReference>
<dbReference type="GO" id="GO:0046872">
    <property type="term" value="F:metal ion binding"/>
    <property type="evidence" value="ECO:0007669"/>
    <property type="project" value="UniProtKB-KW"/>
</dbReference>
<dbReference type="GO" id="GO:0004519">
    <property type="term" value="F:endonuclease activity"/>
    <property type="evidence" value="ECO:0007669"/>
    <property type="project" value="UniProtKB-KW"/>
</dbReference>
<feature type="region of interest" description="Disordered" evidence="16">
    <location>
        <begin position="360"/>
        <end position="401"/>
    </location>
</feature>
<feature type="region of interest" description="Disordered" evidence="16">
    <location>
        <begin position="1601"/>
        <end position="1629"/>
    </location>
</feature>